<dbReference type="Proteomes" id="UP000816034">
    <property type="component" value="Unassembled WGS sequence"/>
</dbReference>
<dbReference type="GeneID" id="68101199"/>
<sequence>MASGALLLIEGDNPDTCKEFNQIVFVPVLMYDNNWKIHVLFPRINEESIDNFEISFRKLTKNQVKSKATCIIEYPPKPKPKFSLFGPHKIEIVDHKISRHEIITNNETFCYTKYELTLQPSEHIMQSEFSSENRKIFDVSLKTNRDDHFVRKIAVEFYRDLCCFTAVQCLQTTFTHFESNLYAVTTASEDSFKKIALYSKMFENRYSPQSEFVSRVFNYKVDMKLLEQIKDTNTERIVELLSEDPAFILYTLCFDSSYTEEEKQVTQEYLSKIYKVQPNARNWIIPFESIQSLPLYPKLLLARKKSGFDAIFGTASRLLSTGLFVPTKITKDELIEASMLFYFKTKSLEIIP</sequence>
<protein>
    <submittedName>
        <fullName evidence="1">Uncharacterized protein</fullName>
    </submittedName>
</protein>
<comment type="caution">
    <text evidence="1">The sequence shown here is derived from an EMBL/GenBank/DDBJ whole genome shotgun (WGS) entry which is preliminary data.</text>
</comment>
<keyword evidence="2" id="KW-1185">Reference proteome</keyword>
<dbReference type="EMBL" id="PYSW02000035">
    <property type="protein sequence ID" value="KAG2378123.1"/>
    <property type="molecule type" value="Genomic_DNA"/>
</dbReference>
<evidence type="ECO:0000313" key="1">
    <source>
        <dbReference type="EMBL" id="KAG2378123.1"/>
    </source>
</evidence>
<reference evidence="1 2" key="1">
    <citation type="journal article" date="2018" name="BMC Genomics">
        <title>The genome of Naegleria lovaniensis, the basis for a comparative approach to unravel pathogenicity factors of the human pathogenic amoeba N. fowleri.</title>
        <authorList>
            <person name="Liechti N."/>
            <person name="Schurch N."/>
            <person name="Bruggmann R."/>
            <person name="Wittwer M."/>
        </authorList>
    </citation>
    <scope>NUCLEOTIDE SEQUENCE [LARGE SCALE GENOMIC DNA]</scope>
    <source>
        <strain evidence="1 2">ATCC 30569</strain>
    </source>
</reference>
<dbReference type="AlphaFoldDB" id="A0AA88GGI9"/>
<organism evidence="1 2">
    <name type="scientific">Naegleria lovaniensis</name>
    <name type="common">Amoeba</name>
    <dbReference type="NCBI Taxonomy" id="51637"/>
    <lineage>
        <taxon>Eukaryota</taxon>
        <taxon>Discoba</taxon>
        <taxon>Heterolobosea</taxon>
        <taxon>Tetramitia</taxon>
        <taxon>Eutetramitia</taxon>
        <taxon>Vahlkampfiidae</taxon>
        <taxon>Naegleria</taxon>
    </lineage>
</organism>
<proteinExistence type="predicted"/>
<name>A0AA88GGI9_NAELO</name>
<gene>
    <name evidence="1" type="ORF">C9374_008745</name>
</gene>
<evidence type="ECO:0000313" key="2">
    <source>
        <dbReference type="Proteomes" id="UP000816034"/>
    </source>
</evidence>
<accession>A0AA88GGI9</accession>
<dbReference type="RefSeq" id="XP_044545385.1">
    <property type="nucleotide sequence ID" value="XM_044698855.1"/>
</dbReference>